<dbReference type="InterPro" id="IPR025736">
    <property type="entry name" value="PucR_C-HTH_dom"/>
</dbReference>
<accession>A0A5P2CZN3</accession>
<feature type="domain" description="Purine catabolism PurC-like" evidence="2">
    <location>
        <begin position="35"/>
        <end position="140"/>
    </location>
</feature>
<reference evidence="4 5" key="1">
    <citation type="submission" date="2018-05" db="EMBL/GenBank/DDBJ databases">
        <title>Streptomyces venezuelae.</title>
        <authorList>
            <person name="Kim W."/>
            <person name="Lee N."/>
            <person name="Cho B.-K."/>
        </authorList>
    </citation>
    <scope>NUCLEOTIDE SEQUENCE [LARGE SCALE GENOMIC DNA]</scope>
    <source>
        <strain evidence="4 5">ATCC 21782</strain>
    </source>
</reference>
<organism evidence="4 5">
    <name type="scientific">Streptomyces venezuelae</name>
    <dbReference type="NCBI Taxonomy" id="54571"/>
    <lineage>
        <taxon>Bacteria</taxon>
        <taxon>Bacillati</taxon>
        <taxon>Actinomycetota</taxon>
        <taxon>Actinomycetes</taxon>
        <taxon>Kitasatosporales</taxon>
        <taxon>Streptomycetaceae</taxon>
        <taxon>Streptomyces</taxon>
    </lineage>
</organism>
<evidence type="ECO:0000259" key="2">
    <source>
        <dbReference type="Pfam" id="PF07905"/>
    </source>
</evidence>
<evidence type="ECO:0000313" key="5">
    <source>
        <dbReference type="Proteomes" id="UP000325211"/>
    </source>
</evidence>
<dbReference type="PANTHER" id="PTHR33744">
    <property type="entry name" value="CARBOHYDRATE DIACID REGULATOR"/>
    <property type="match status" value="1"/>
</dbReference>
<gene>
    <name evidence="4" type="ORF">DEJ50_11515</name>
</gene>
<dbReference type="EMBL" id="CP029190">
    <property type="protein sequence ID" value="QES48356.1"/>
    <property type="molecule type" value="Genomic_DNA"/>
</dbReference>
<evidence type="ECO:0008006" key="6">
    <source>
        <dbReference type="Google" id="ProtNLM"/>
    </source>
</evidence>
<evidence type="ECO:0000313" key="4">
    <source>
        <dbReference type="EMBL" id="QES48356.1"/>
    </source>
</evidence>
<dbReference type="Proteomes" id="UP000325211">
    <property type="component" value="Chromosome"/>
</dbReference>
<dbReference type="AlphaFoldDB" id="A0A5P2CZN3"/>
<dbReference type="Pfam" id="PF13556">
    <property type="entry name" value="HTH_30"/>
    <property type="match status" value="1"/>
</dbReference>
<name>A0A5P2CZN3_STRVZ</name>
<dbReference type="InterPro" id="IPR012914">
    <property type="entry name" value="PucR_dom"/>
</dbReference>
<evidence type="ECO:0000256" key="1">
    <source>
        <dbReference type="SAM" id="MobiDB-lite"/>
    </source>
</evidence>
<evidence type="ECO:0000259" key="3">
    <source>
        <dbReference type="Pfam" id="PF13556"/>
    </source>
</evidence>
<feature type="region of interest" description="Disordered" evidence="1">
    <location>
        <begin position="1"/>
        <end position="20"/>
    </location>
</feature>
<proteinExistence type="predicted"/>
<feature type="compositionally biased region" description="Polar residues" evidence="1">
    <location>
        <begin position="1"/>
        <end position="11"/>
    </location>
</feature>
<sequence length="491" mass="49100">MCGASMQTSPGSHGAAAPAAPPTPAVGLAALLGERELGLRLVAGPPEAAVHGVHASEMADPTPYLLGGELLLTAGAWTGDPAAYVARLAGSGVAALGFGVTPVHERVPEALLTACAKAALPLVEVEPGTPFTAVARTVWRLMAESRTRELRRVTTAQQSLAAAASRPDPVPAVLTRLAAALDGHVELLPGGARPVGSSERMPPPEVRTALAALAARVGGAGPATATDTTAGWHLSAYALTRRPEGPEPPTAAVLGVAVPGARGAGDHTIASVAAVLLSLLTAERPATPGPEAAALTRVLLGDPGAGAGALPGPGPWTVVHATGTGDPAALAAALGTGLAAPGAPGTPGAPGPVRLITARDPAPQPGWRLGVSAPAGADGLVSADAQAAGALRRAEAARAPLVRHQEGGLASLVPPAEAAAHARALLAPLSPAQADTLRAWLAHHGSWDRTATALGIHRNTVRQRVARCAVLLGRDLDDPDVRMELWFALRQ</sequence>
<dbReference type="OrthoDB" id="8450798at2"/>
<dbReference type="Gene3D" id="1.10.10.2840">
    <property type="entry name" value="PucR C-terminal helix-turn-helix domain"/>
    <property type="match status" value="1"/>
</dbReference>
<feature type="domain" description="PucR C-terminal helix-turn-helix" evidence="3">
    <location>
        <begin position="435"/>
        <end position="490"/>
    </location>
</feature>
<dbReference type="Pfam" id="PF07905">
    <property type="entry name" value="PucR"/>
    <property type="match status" value="1"/>
</dbReference>
<dbReference type="InterPro" id="IPR051448">
    <property type="entry name" value="CdaR-like_regulators"/>
</dbReference>
<dbReference type="InterPro" id="IPR042070">
    <property type="entry name" value="PucR_C-HTH_sf"/>
</dbReference>
<protein>
    <recommendedName>
        <fullName evidence="6">PucR family transcriptional regulator</fullName>
    </recommendedName>
</protein>
<dbReference type="PANTHER" id="PTHR33744:SF1">
    <property type="entry name" value="DNA-BINDING TRANSCRIPTIONAL ACTIVATOR ADER"/>
    <property type="match status" value="1"/>
</dbReference>